<gene>
    <name evidence="14" type="ORF">EDC64_11278</name>
</gene>
<evidence type="ECO:0000256" key="9">
    <source>
        <dbReference type="RuleBase" id="RU004016"/>
    </source>
</evidence>
<feature type="active site" description="Acyl-ester intermediate" evidence="7">
    <location>
        <position position="87"/>
    </location>
</feature>
<dbReference type="EMBL" id="SMAI01000012">
    <property type="protein sequence ID" value="TCT02643.1"/>
    <property type="molecule type" value="Genomic_DNA"/>
</dbReference>
<reference evidence="14 15" key="1">
    <citation type="submission" date="2019-03" db="EMBL/GenBank/DDBJ databases">
        <title>Genomic Encyclopedia of Type Strains, Phase IV (KMG-IV): sequencing the most valuable type-strain genomes for metagenomic binning, comparative biology and taxonomic classification.</title>
        <authorList>
            <person name="Goeker M."/>
        </authorList>
    </citation>
    <scope>NUCLEOTIDE SEQUENCE [LARGE SCALE GENOMIC DNA]</scope>
    <source>
        <strain evidence="14 15">DSM 9035</strain>
    </source>
</reference>
<keyword evidence="15" id="KW-1185">Reference proteome</keyword>
<evidence type="ECO:0000313" key="14">
    <source>
        <dbReference type="EMBL" id="TCT02643.1"/>
    </source>
</evidence>
<feature type="binding site" evidence="8">
    <location>
        <position position="249"/>
    </location>
    <ligand>
        <name>substrate</name>
    </ligand>
</feature>
<dbReference type="InterPro" id="IPR012338">
    <property type="entry name" value="Beta-lactam/transpept-like"/>
</dbReference>
<dbReference type="GO" id="GO:0006508">
    <property type="term" value="P:proteolysis"/>
    <property type="evidence" value="ECO:0007669"/>
    <property type="project" value="InterPro"/>
</dbReference>
<dbReference type="Pfam" id="PF00768">
    <property type="entry name" value="Peptidase_S11"/>
    <property type="match status" value="1"/>
</dbReference>
<keyword evidence="3" id="KW-0378">Hydrolase</keyword>
<evidence type="ECO:0000256" key="3">
    <source>
        <dbReference type="ARBA" id="ARBA00022801"/>
    </source>
</evidence>
<accession>A0A4R3LQ74</accession>
<feature type="active site" description="Proton acceptor" evidence="7">
    <location>
        <position position="90"/>
    </location>
</feature>
<dbReference type="OrthoDB" id="9795979at2"/>
<dbReference type="Gene3D" id="3.40.710.10">
    <property type="entry name" value="DD-peptidase/beta-lactamase superfamily"/>
    <property type="match status" value="1"/>
</dbReference>
<dbReference type="PANTHER" id="PTHR21581:SF6">
    <property type="entry name" value="TRAFFICKING PROTEIN PARTICLE COMPLEX SUBUNIT 12"/>
    <property type="match status" value="1"/>
</dbReference>
<name>A0A4R3LQ74_9HYPH</name>
<comment type="caution">
    <text evidence="14">The sequence shown here is derived from an EMBL/GenBank/DDBJ whole genome shotgun (WGS) entry which is preliminary data.</text>
</comment>
<evidence type="ECO:0000256" key="4">
    <source>
        <dbReference type="ARBA" id="ARBA00022960"/>
    </source>
</evidence>
<dbReference type="GO" id="GO:0071555">
    <property type="term" value="P:cell wall organization"/>
    <property type="evidence" value="ECO:0007669"/>
    <property type="project" value="UniProtKB-KW"/>
</dbReference>
<dbReference type="Pfam" id="PF05036">
    <property type="entry name" value="SPOR"/>
    <property type="match status" value="1"/>
</dbReference>
<dbReference type="GO" id="GO:0009252">
    <property type="term" value="P:peptidoglycan biosynthetic process"/>
    <property type="evidence" value="ECO:0007669"/>
    <property type="project" value="UniProtKB-KW"/>
</dbReference>
<proteinExistence type="inferred from homology"/>
<organism evidence="14 15">
    <name type="scientific">Aquabacter spiritensis</name>
    <dbReference type="NCBI Taxonomy" id="933073"/>
    <lineage>
        <taxon>Bacteria</taxon>
        <taxon>Pseudomonadati</taxon>
        <taxon>Pseudomonadota</taxon>
        <taxon>Alphaproteobacteria</taxon>
        <taxon>Hyphomicrobiales</taxon>
        <taxon>Xanthobacteraceae</taxon>
        <taxon>Aquabacter</taxon>
    </lineage>
</organism>
<evidence type="ECO:0000256" key="5">
    <source>
        <dbReference type="ARBA" id="ARBA00022984"/>
    </source>
</evidence>
<protein>
    <submittedName>
        <fullName evidence="14">D-alanyl-D-alanine carboxypeptidase</fullName>
    </submittedName>
</protein>
<sequence>MRMALAHGTLPIKLLSTALAAALCLSASFAEAKPRKQSKAKSSSSQVAKSSTSGSGWRSGQSAIIVDGNTGKVLYDDNADALRHPASVTKVMTLYLLFEQLDAGRLNLDSDLPVSQRAAAQSPSKLNVRPGSTIEVEDAIKALVTRSANDVAVVIAEAVGGSESNFAAQMTRKARALGMSNTTFRNASGLPDRAQVTTARDLATLGIAIQDRFPRYYKYFSTRSFTYKGQTIAGHNRMFGRIEGVDGIKTGYTRASGFNLLTSVHDEDRFLIGVVMGGSSGASRDTRMAQLINTNMNRAYAGRRVTPKVTEVAAAAEPPPIPAPAPVREAKAVIAPLPTPQRLAYAADPVTTAAIAVRTPPAGSTEPIKPVAVKTVPISRPMPQALPAPTFAASGGPVPPAALTGASELMGPPPNAPIAAVAPAIAAPVAAPLQPVRTASAGPVTLPAAAAPASIPPAPTSAPRMDVAKLAAAEPKPARTEPAAAHRPGWMIQIGAFGAEREAKARLDLAQAKAKSLLGGAEPYTEKVTKGSSDLYRARFAGLDEKGAKEACRLLQRNDFACMTLRN</sequence>
<dbReference type="SUPFAM" id="SSF56601">
    <property type="entry name" value="beta-lactamase/transpeptidase-like"/>
    <property type="match status" value="1"/>
</dbReference>
<evidence type="ECO:0000259" key="13">
    <source>
        <dbReference type="Pfam" id="PF05036"/>
    </source>
</evidence>
<evidence type="ECO:0000256" key="7">
    <source>
        <dbReference type="PIRSR" id="PIRSR618044-1"/>
    </source>
</evidence>
<feature type="domain" description="SPOR" evidence="13">
    <location>
        <begin position="489"/>
        <end position="563"/>
    </location>
</feature>
<feature type="domain" description="Peptidase S11 D-alanyl-D-alanine carboxypeptidase A N-terminal" evidence="12">
    <location>
        <begin position="60"/>
        <end position="279"/>
    </location>
</feature>
<evidence type="ECO:0000259" key="12">
    <source>
        <dbReference type="Pfam" id="PF00768"/>
    </source>
</evidence>
<comment type="similarity">
    <text evidence="1 9">Belongs to the peptidase S11 family.</text>
</comment>
<evidence type="ECO:0000256" key="2">
    <source>
        <dbReference type="ARBA" id="ARBA00022729"/>
    </source>
</evidence>
<evidence type="ECO:0000256" key="11">
    <source>
        <dbReference type="SAM" id="SignalP"/>
    </source>
</evidence>
<feature type="signal peptide" evidence="11">
    <location>
        <begin position="1"/>
        <end position="32"/>
    </location>
</feature>
<feature type="region of interest" description="Disordered" evidence="10">
    <location>
        <begin position="35"/>
        <end position="59"/>
    </location>
</feature>
<dbReference type="InterPro" id="IPR018044">
    <property type="entry name" value="Peptidase_S11"/>
</dbReference>
<dbReference type="PRINTS" id="PR00725">
    <property type="entry name" value="DADACBPTASE1"/>
</dbReference>
<keyword evidence="2 11" id="KW-0732">Signal</keyword>
<keyword evidence="4" id="KW-0133">Cell shape</keyword>
<keyword evidence="5" id="KW-0573">Peptidoglycan synthesis</keyword>
<dbReference type="PANTHER" id="PTHR21581">
    <property type="entry name" value="D-ALANYL-D-ALANINE CARBOXYPEPTIDASE"/>
    <property type="match status" value="1"/>
</dbReference>
<evidence type="ECO:0000256" key="10">
    <source>
        <dbReference type="SAM" id="MobiDB-lite"/>
    </source>
</evidence>
<feature type="compositionally biased region" description="Low complexity" evidence="10">
    <location>
        <begin position="40"/>
        <end position="56"/>
    </location>
</feature>
<dbReference type="InterPro" id="IPR001967">
    <property type="entry name" value="Peptidase_S11_N"/>
</dbReference>
<dbReference type="GO" id="GO:0042834">
    <property type="term" value="F:peptidoglycan binding"/>
    <property type="evidence" value="ECO:0007669"/>
    <property type="project" value="InterPro"/>
</dbReference>
<dbReference type="Proteomes" id="UP000294664">
    <property type="component" value="Unassembled WGS sequence"/>
</dbReference>
<evidence type="ECO:0000313" key="15">
    <source>
        <dbReference type="Proteomes" id="UP000294664"/>
    </source>
</evidence>
<feature type="chain" id="PRO_5020947174" evidence="11">
    <location>
        <begin position="33"/>
        <end position="567"/>
    </location>
</feature>
<dbReference type="InterPro" id="IPR007730">
    <property type="entry name" value="SPOR-like_dom"/>
</dbReference>
<dbReference type="GO" id="GO:0008360">
    <property type="term" value="P:regulation of cell shape"/>
    <property type="evidence" value="ECO:0007669"/>
    <property type="project" value="UniProtKB-KW"/>
</dbReference>
<dbReference type="AlphaFoldDB" id="A0A4R3LQ74"/>
<evidence type="ECO:0000256" key="1">
    <source>
        <dbReference type="ARBA" id="ARBA00007164"/>
    </source>
</evidence>
<keyword evidence="14" id="KW-0645">Protease</keyword>
<keyword evidence="14" id="KW-0121">Carboxypeptidase</keyword>
<dbReference type="GO" id="GO:0009002">
    <property type="term" value="F:serine-type D-Ala-D-Ala carboxypeptidase activity"/>
    <property type="evidence" value="ECO:0007669"/>
    <property type="project" value="InterPro"/>
</dbReference>
<evidence type="ECO:0000256" key="6">
    <source>
        <dbReference type="ARBA" id="ARBA00023316"/>
    </source>
</evidence>
<feature type="active site" evidence="7">
    <location>
        <position position="147"/>
    </location>
</feature>
<evidence type="ECO:0000256" key="8">
    <source>
        <dbReference type="PIRSR" id="PIRSR618044-2"/>
    </source>
</evidence>
<keyword evidence="6" id="KW-0961">Cell wall biogenesis/degradation</keyword>